<proteinExistence type="predicted"/>
<gene>
    <name evidence="1" type="ORF">Nepgr_004037</name>
</gene>
<protein>
    <submittedName>
        <fullName evidence="1">Uncharacterized protein</fullName>
    </submittedName>
</protein>
<reference evidence="1" key="1">
    <citation type="submission" date="2023-05" db="EMBL/GenBank/DDBJ databases">
        <title>Nepenthes gracilis genome sequencing.</title>
        <authorList>
            <person name="Fukushima K."/>
        </authorList>
    </citation>
    <scope>NUCLEOTIDE SEQUENCE</scope>
    <source>
        <strain evidence="1">SING2019-196</strain>
    </source>
</reference>
<accession>A0AAD3S0L8</accession>
<dbReference type="EMBL" id="BSYO01000003">
    <property type="protein sequence ID" value="GMH02198.1"/>
    <property type="molecule type" value="Genomic_DNA"/>
</dbReference>
<dbReference type="AlphaFoldDB" id="A0AAD3S0L8"/>
<keyword evidence="2" id="KW-1185">Reference proteome</keyword>
<organism evidence="1 2">
    <name type="scientific">Nepenthes gracilis</name>
    <name type="common">Slender pitcher plant</name>
    <dbReference type="NCBI Taxonomy" id="150966"/>
    <lineage>
        <taxon>Eukaryota</taxon>
        <taxon>Viridiplantae</taxon>
        <taxon>Streptophyta</taxon>
        <taxon>Embryophyta</taxon>
        <taxon>Tracheophyta</taxon>
        <taxon>Spermatophyta</taxon>
        <taxon>Magnoliopsida</taxon>
        <taxon>eudicotyledons</taxon>
        <taxon>Gunneridae</taxon>
        <taxon>Pentapetalae</taxon>
        <taxon>Caryophyllales</taxon>
        <taxon>Nepenthaceae</taxon>
        <taxon>Nepenthes</taxon>
    </lineage>
</organism>
<sequence length="91" mass="10482">MLIAVKHPEPALARKSTGMLHHQQNTFASVRPLQLQHHYRSHSIISKAICCRHLHRCRIDLQPGSRAFQNRSRTLGTYMEDAAHNTNTIFQ</sequence>
<evidence type="ECO:0000313" key="1">
    <source>
        <dbReference type="EMBL" id="GMH02198.1"/>
    </source>
</evidence>
<comment type="caution">
    <text evidence="1">The sequence shown here is derived from an EMBL/GenBank/DDBJ whole genome shotgun (WGS) entry which is preliminary data.</text>
</comment>
<name>A0AAD3S0L8_NEPGR</name>
<evidence type="ECO:0000313" key="2">
    <source>
        <dbReference type="Proteomes" id="UP001279734"/>
    </source>
</evidence>
<dbReference type="Proteomes" id="UP001279734">
    <property type="component" value="Unassembled WGS sequence"/>
</dbReference>